<dbReference type="Proteomes" id="UP001497602">
    <property type="component" value="Unassembled WGS sequence"/>
</dbReference>
<gene>
    <name evidence="3" type="ORF">T190115A13A_30078</name>
</gene>
<dbReference type="EMBL" id="CAXJRC010000033">
    <property type="protein sequence ID" value="CAL2107232.1"/>
    <property type="molecule type" value="Genomic_DNA"/>
</dbReference>
<dbReference type="Gene3D" id="3.60.15.10">
    <property type="entry name" value="Ribonuclease Z/Hydroxyacylglutathione hydrolase-like"/>
    <property type="match status" value="1"/>
</dbReference>
<sequence>MKYKKFNLLKIVTCLTLLMLIIIACNNDDVNINKPTTVNFNSAPDATILSTGNVEIITENTVRYHVLNFNAGGYTSTIVETETTATLIDVGSQVNEGAEMRAYANAINKPLSVIITHDHPDHYGNISNFSDVPVFAHTEAAADLAANTGFTTMYSTAINVVDDSQVIGGLEFKFANIPNAETAENGYIFIPSLGVLFPGDLMYNGRHNYIREYTPLDSVDELDNWITGLNQLKNDFGNYNRVFVGHIGTHTDIPTLIDANIEYLRNAQGLIKGTKELTSGSFATSVQEVVDELALLYPNLISGALTLALPDAFFPGDPGANWFE</sequence>
<evidence type="ECO:0000259" key="2">
    <source>
        <dbReference type="SMART" id="SM00849"/>
    </source>
</evidence>
<dbReference type="InterPro" id="IPR036866">
    <property type="entry name" value="RibonucZ/Hydroxyglut_hydro"/>
</dbReference>
<dbReference type="InterPro" id="IPR001279">
    <property type="entry name" value="Metallo-B-lactamas"/>
</dbReference>
<feature type="chain" id="PRO_5046219643" evidence="1">
    <location>
        <begin position="25"/>
        <end position="324"/>
    </location>
</feature>
<feature type="domain" description="Metallo-beta-lactamase" evidence="2">
    <location>
        <begin position="73"/>
        <end position="246"/>
    </location>
</feature>
<name>A0ABM9PNF5_9FLAO</name>
<keyword evidence="4" id="KW-1185">Reference proteome</keyword>
<dbReference type="SMART" id="SM00849">
    <property type="entry name" value="Lactamase_B"/>
    <property type="match status" value="1"/>
</dbReference>
<dbReference type="SUPFAM" id="SSF56281">
    <property type="entry name" value="Metallo-hydrolase/oxidoreductase"/>
    <property type="match status" value="1"/>
</dbReference>
<feature type="signal peptide" evidence="1">
    <location>
        <begin position="1"/>
        <end position="24"/>
    </location>
</feature>
<evidence type="ECO:0000256" key="1">
    <source>
        <dbReference type="SAM" id="SignalP"/>
    </source>
</evidence>
<dbReference type="Pfam" id="PF00753">
    <property type="entry name" value="Lactamase_B"/>
    <property type="match status" value="1"/>
</dbReference>
<dbReference type="RefSeq" id="WP_348704802.1">
    <property type="nucleotide sequence ID" value="NZ_CAXIYA010000022.1"/>
</dbReference>
<dbReference type="InterPro" id="IPR050855">
    <property type="entry name" value="NDM-1-like"/>
</dbReference>
<accession>A0ABM9PNF5</accession>
<evidence type="ECO:0000313" key="4">
    <source>
        <dbReference type="Proteomes" id="UP001497602"/>
    </source>
</evidence>
<protein>
    <submittedName>
        <fullName evidence="3">Glyoxylase-like metal-dependent hydrolase (Beta-lactamase superfamily II)</fullName>
    </submittedName>
</protein>
<evidence type="ECO:0000313" key="3">
    <source>
        <dbReference type="EMBL" id="CAL2107232.1"/>
    </source>
</evidence>
<proteinExistence type="predicted"/>
<keyword evidence="1" id="KW-0732">Signal</keyword>
<organism evidence="3 4">
    <name type="scientific">Tenacibaculum vairaonense</name>
    <dbReference type="NCBI Taxonomy" id="3137860"/>
    <lineage>
        <taxon>Bacteria</taxon>
        <taxon>Pseudomonadati</taxon>
        <taxon>Bacteroidota</taxon>
        <taxon>Flavobacteriia</taxon>
        <taxon>Flavobacteriales</taxon>
        <taxon>Flavobacteriaceae</taxon>
        <taxon>Tenacibaculum</taxon>
    </lineage>
</organism>
<dbReference type="PANTHER" id="PTHR42951">
    <property type="entry name" value="METALLO-BETA-LACTAMASE DOMAIN-CONTAINING"/>
    <property type="match status" value="1"/>
</dbReference>
<dbReference type="PROSITE" id="PS51257">
    <property type="entry name" value="PROKAR_LIPOPROTEIN"/>
    <property type="match status" value="1"/>
</dbReference>
<reference evidence="3 4" key="1">
    <citation type="submission" date="2024-05" db="EMBL/GenBank/DDBJ databases">
        <authorList>
            <person name="Duchaud E."/>
        </authorList>
    </citation>
    <scope>NUCLEOTIDE SEQUENCE [LARGE SCALE GENOMIC DNA]</scope>
    <source>
        <strain evidence="3">Ena-SAMPLE-TAB-13-05-2024-13:56:06:370-140305</strain>
    </source>
</reference>
<comment type="caution">
    <text evidence="3">The sequence shown here is derived from an EMBL/GenBank/DDBJ whole genome shotgun (WGS) entry which is preliminary data.</text>
</comment>